<dbReference type="CDD" id="cd01941">
    <property type="entry name" value="YeiC_kinase_like"/>
    <property type="match status" value="1"/>
</dbReference>
<accession>A0A0K9PRD3</accession>
<dbReference type="AlphaFoldDB" id="A0A0K9PRD3"/>
<dbReference type="Pfam" id="PF00294">
    <property type="entry name" value="PfkB"/>
    <property type="match status" value="1"/>
</dbReference>
<dbReference type="SUPFAM" id="SSF53613">
    <property type="entry name" value="Ribokinase-like"/>
    <property type="match status" value="1"/>
</dbReference>
<dbReference type="GO" id="GO:0046872">
    <property type="term" value="F:metal ion binding"/>
    <property type="evidence" value="ECO:0007669"/>
    <property type="project" value="UniProtKB-KW"/>
</dbReference>
<organism evidence="6 7">
    <name type="scientific">Zostera marina</name>
    <name type="common">Eelgrass</name>
    <dbReference type="NCBI Taxonomy" id="29655"/>
    <lineage>
        <taxon>Eukaryota</taxon>
        <taxon>Viridiplantae</taxon>
        <taxon>Streptophyta</taxon>
        <taxon>Embryophyta</taxon>
        <taxon>Tracheophyta</taxon>
        <taxon>Spermatophyta</taxon>
        <taxon>Magnoliopsida</taxon>
        <taxon>Liliopsida</taxon>
        <taxon>Zosteraceae</taxon>
        <taxon>Zostera</taxon>
    </lineage>
</organism>
<feature type="domain" description="Carbohydrate kinase PfkB" evidence="5">
    <location>
        <begin position="49"/>
        <end position="295"/>
    </location>
</feature>
<evidence type="ECO:0000313" key="6">
    <source>
        <dbReference type="EMBL" id="KMZ71541.1"/>
    </source>
</evidence>
<dbReference type="GO" id="GO:0016301">
    <property type="term" value="F:kinase activity"/>
    <property type="evidence" value="ECO:0007669"/>
    <property type="project" value="UniProtKB-KW"/>
</dbReference>
<dbReference type="PROSITE" id="PS00583">
    <property type="entry name" value="PFKB_KINASES_1"/>
    <property type="match status" value="1"/>
</dbReference>
<comment type="caution">
    <text evidence="6">The sequence shown here is derived from an EMBL/GenBank/DDBJ whole genome shotgun (WGS) entry which is preliminary data.</text>
</comment>
<evidence type="ECO:0000256" key="3">
    <source>
        <dbReference type="ARBA" id="ARBA00022723"/>
    </source>
</evidence>
<evidence type="ECO:0000313" key="7">
    <source>
        <dbReference type="Proteomes" id="UP000036987"/>
    </source>
</evidence>
<keyword evidence="2" id="KW-0808">Transferase</keyword>
<dbReference type="Proteomes" id="UP000036987">
    <property type="component" value="Unassembled WGS sequence"/>
</dbReference>
<dbReference type="Gene3D" id="3.40.1190.20">
    <property type="match status" value="1"/>
</dbReference>
<dbReference type="InterPro" id="IPR011611">
    <property type="entry name" value="PfkB_dom"/>
</dbReference>
<dbReference type="OMA" id="GHIMNLM"/>
<keyword evidence="4" id="KW-0418">Kinase</keyword>
<dbReference type="PRINTS" id="PR00990">
    <property type="entry name" value="RIBOKINASE"/>
</dbReference>
<gene>
    <name evidence="6" type="ORF">ZOSMA_17G00970</name>
</gene>
<dbReference type="PANTHER" id="PTHR42909">
    <property type="entry name" value="ZGC:136858"/>
    <property type="match status" value="1"/>
</dbReference>
<name>A0A0K9PRD3_ZOSMR</name>
<comment type="similarity">
    <text evidence="1">Belongs to the carbohydrate kinase PfkB family.</text>
</comment>
<dbReference type="InterPro" id="IPR002173">
    <property type="entry name" value="Carboh/pur_kinase_PfkB_CS"/>
</dbReference>
<keyword evidence="3" id="KW-0479">Metal-binding</keyword>
<dbReference type="PANTHER" id="PTHR42909:SF1">
    <property type="entry name" value="CARBOHYDRATE KINASE PFKB DOMAIN-CONTAINING PROTEIN"/>
    <property type="match status" value="1"/>
</dbReference>
<keyword evidence="7" id="KW-1185">Reference proteome</keyword>
<dbReference type="InterPro" id="IPR002139">
    <property type="entry name" value="Ribo/fructo_kinase"/>
</dbReference>
<dbReference type="OrthoDB" id="198885at2759"/>
<proteinExistence type="inferred from homology"/>
<sequence length="430" mass="47087">MEQTANRRLSTISRHLFISSNSPVPPNSDASFFFHPVSSDISSDFFRPVVIGGMVLDIHAKPHSRTRSGTTTPGKICYERGGVARNIAECMTKLGTKPFMISVIGNDMAGDVLLEHFKSSGLSTKGIMKSRNIATPVVLNVFDADGELSSGVASVEAVELCLTREWICQFQHNISTAPILLLDANLHLRSLEAACKTDFSTPVWFEPVSVTKSERISSIAKYITCVSPNENELIAMANALSSQTTFRNSIESHWPIELSLQSLKPAINVLLEKGIRFVMVTLGSNGVLLCSRQGNPNIICSNSKMGKTNPSYIRNPLYRYFLNDSRNYLFSQFFERLPNSDQQDRFPPYALHFPAPVASVKSLTGAGDCLVGGFLASICAGLDTIQSMAVALCTAKAAVEVEPNVPSAFVLEKIADEARQILFTARMFYL</sequence>
<dbReference type="EMBL" id="LFYR01000671">
    <property type="protein sequence ID" value="KMZ71541.1"/>
    <property type="molecule type" value="Genomic_DNA"/>
</dbReference>
<evidence type="ECO:0000259" key="5">
    <source>
        <dbReference type="Pfam" id="PF00294"/>
    </source>
</evidence>
<evidence type="ECO:0000256" key="1">
    <source>
        <dbReference type="ARBA" id="ARBA00010688"/>
    </source>
</evidence>
<reference evidence="7" key="1">
    <citation type="journal article" date="2016" name="Nature">
        <title>The genome of the seagrass Zostera marina reveals angiosperm adaptation to the sea.</title>
        <authorList>
            <person name="Olsen J.L."/>
            <person name="Rouze P."/>
            <person name="Verhelst B."/>
            <person name="Lin Y.-C."/>
            <person name="Bayer T."/>
            <person name="Collen J."/>
            <person name="Dattolo E."/>
            <person name="De Paoli E."/>
            <person name="Dittami S."/>
            <person name="Maumus F."/>
            <person name="Michel G."/>
            <person name="Kersting A."/>
            <person name="Lauritano C."/>
            <person name="Lohaus R."/>
            <person name="Toepel M."/>
            <person name="Tonon T."/>
            <person name="Vanneste K."/>
            <person name="Amirebrahimi M."/>
            <person name="Brakel J."/>
            <person name="Bostroem C."/>
            <person name="Chovatia M."/>
            <person name="Grimwood J."/>
            <person name="Jenkins J.W."/>
            <person name="Jueterbock A."/>
            <person name="Mraz A."/>
            <person name="Stam W.T."/>
            <person name="Tice H."/>
            <person name="Bornberg-Bauer E."/>
            <person name="Green P.J."/>
            <person name="Pearson G.A."/>
            <person name="Procaccini G."/>
            <person name="Duarte C.M."/>
            <person name="Schmutz J."/>
            <person name="Reusch T.B.H."/>
            <person name="Van de Peer Y."/>
        </authorList>
    </citation>
    <scope>NUCLEOTIDE SEQUENCE [LARGE SCALE GENOMIC DNA]</scope>
    <source>
        <strain evidence="7">cv. Finnish</strain>
    </source>
</reference>
<dbReference type="STRING" id="29655.A0A0K9PRD3"/>
<evidence type="ECO:0000256" key="4">
    <source>
        <dbReference type="ARBA" id="ARBA00022777"/>
    </source>
</evidence>
<evidence type="ECO:0000256" key="2">
    <source>
        <dbReference type="ARBA" id="ARBA00022679"/>
    </source>
</evidence>
<dbReference type="InterPro" id="IPR029056">
    <property type="entry name" value="Ribokinase-like"/>
</dbReference>
<protein>
    <recommendedName>
        <fullName evidence="5">Carbohydrate kinase PfkB domain-containing protein</fullName>
    </recommendedName>
</protein>